<evidence type="ECO:0000313" key="3">
    <source>
        <dbReference type="Proteomes" id="UP000694845"/>
    </source>
</evidence>
<evidence type="ECO:0000256" key="1">
    <source>
        <dbReference type="ARBA" id="ARBA00005598"/>
    </source>
</evidence>
<dbReference type="PANTHER" id="PTHR11034">
    <property type="entry name" value="N-MYC DOWNSTREAM REGULATED"/>
    <property type="match status" value="1"/>
</dbReference>
<dbReference type="FunFam" id="3.40.50.1820:FF:000047">
    <property type="entry name" value="protein NDRG3 isoform X8"/>
    <property type="match status" value="1"/>
</dbReference>
<dbReference type="InterPro" id="IPR029058">
    <property type="entry name" value="AB_hydrolase_fold"/>
</dbReference>
<dbReference type="OrthoDB" id="741027at2759"/>
<dbReference type="GeneID" id="110975634"/>
<comment type="similarity">
    <text evidence="1">Belongs to the NDRG family.</text>
</comment>
<dbReference type="RefSeq" id="XP_022083945.1">
    <property type="nucleotide sequence ID" value="XM_022228253.1"/>
</dbReference>
<dbReference type="KEGG" id="aplc:110975634"/>
<keyword evidence="3" id="KW-1185">Reference proteome</keyword>
<evidence type="ECO:0000313" key="4">
    <source>
        <dbReference type="RefSeq" id="XP_022083945.1"/>
    </source>
</evidence>
<reference evidence="4" key="1">
    <citation type="submission" date="2025-08" db="UniProtKB">
        <authorList>
            <consortium name="RefSeq"/>
        </authorList>
    </citation>
    <scope>IDENTIFICATION</scope>
</reference>
<gene>
    <name evidence="4" type="primary">LOC110975634</name>
</gene>
<dbReference type="Gene3D" id="3.40.50.1820">
    <property type="entry name" value="alpha/beta hydrolase"/>
    <property type="match status" value="1"/>
</dbReference>
<dbReference type="SUPFAM" id="SSF53474">
    <property type="entry name" value="alpha/beta-Hydrolases"/>
    <property type="match status" value="1"/>
</dbReference>
<feature type="compositionally biased region" description="Polar residues" evidence="2">
    <location>
        <begin position="416"/>
        <end position="427"/>
    </location>
</feature>
<dbReference type="AlphaFoldDB" id="A0A8B7XVA3"/>
<dbReference type="Pfam" id="PF03096">
    <property type="entry name" value="Ndr"/>
    <property type="match status" value="1"/>
</dbReference>
<dbReference type="Proteomes" id="UP000694845">
    <property type="component" value="Unplaced"/>
</dbReference>
<protein>
    <submittedName>
        <fullName evidence="4">Protein NDRG3-like isoform X1</fullName>
    </submittedName>
</protein>
<name>A0A8B7XVA3_ACAPL</name>
<proteinExistence type="inferred from homology"/>
<accession>A0A8B7XVA3</accession>
<organism evidence="3 4">
    <name type="scientific">Acanthaster planci</name>
    <name type="common">Crown-of-thorns starfish</name>
    <dbReference type="NCBI Taxonomy" id="133434"/>
    <lineage>
        <taxon>Eukaryota</taxon>
        <taxon>Metazoa</taxon>
        <taxon>Echinodermata</taxon>
        <taxon>Eleutherozoa</taxon>
        <taxon>Asterozoa</taxon>
        <taxon>Asteroidea</taxon>
        <taxon>Valvatacea</taxon>
        <taxon>Valvatida</taxon>
        <taxon>Acanthasteridae</taxon>
        <taxon>Acanthaster</taxon>
    </lineage>
</organism>
<dbReference type="InterPro" id="IPR004142">
    <property type="entry name" value="NDRG"/>
</dbReference>
<feature type="region of interest" description="Disordered" evidence="2">
    <location>
        <begin position="416"/>
        <end position="436"/>
    </location>
</feature>
<evidence type="ECO:0000256" key="2">
    <source>
        <dbReference type="SAM" id="MobiDB-lite"/>
    </source>
</evidence>
<sequence>MQTGEKPGMYCSTMTSPRHKVGATSSIQYKMSYHKLAGSEPEEGEVNLTHVQAEVPQDTYQRLDSDQPAVPAAMELFKVEVTDAKARNFDGFEDTNKSPLLKEDGEKTVPYELVYVPDDNGIMLVAVQGDKTKPAIITYHDIGLNHVTCFQGFFNFPDMTPILKQCCVYHVNAPGQEQGAHQLPEGKPYPDMDTLGEMLMSVVKHFGLKKFIGFGVGAGANILARFELAHPQLVEGLVLVNCTSKPATWGEWGQQKLSSFYLRGKGMTSYSQEYLLWHYFGKKTMESNHDLVTVFRENLAKSVNPYNLSLFIDSYIRRTDLKIKRELDPVKKKATRTLKGAIMLIGGSNSPHLNDTVEMNARLDPENSTWIKMSDCGGMILEEQPAKLCESFRLFLQGLGYADVLKIRATRPAQSAESSDLHVTSKSKGAPSPVFV</sequence>